<reference evidence="1 2" key="1">
    <citation type="journal article" date="2014" name="Genome Announc.">
        <title>Draft Genome Sequence of Magnetospirillum sp. Strain SO-1, a Freshwater Magnetotactic Bacterium Isolated from the Ol'khovka River, Russia.</title>
        <authorList>
            <person name="Grouzdev D.S."/>
            <person name="Dziuba M.V."/>
            <person name="Sukhacheva M.S."/>
            <person name="Mardanov A.V."/>
            <person name="Beletskiy A.V."/>
            <person name="Kuznetsov B.B."/>
            <person name="Skryabin K.G."/>
        </authorList>
    </citation>
    <scope>NUCLEOTIDE SEQUENCE [LARGE SCALE GENOMIC DNA]</scope>
    <source>
        <strain evidence="1 2">SO-1</strain>
    </source>
</reference>
<comment type="caution">
    <text evidence="1">The sequence shown here is derived from an EMBL/GenBank/DDBJ whole genome shotgun (WGS) entry which is preliminary data.</text>
</comment>
<dbReference type="PATRIC" id="fig|1244869.3.peg.2229"/>
<dbReference type="EMBL" id="AONQ01000025">
    <property type="protein sequence ID" value="EME69937.1"/>
    <property type="molecule type" value="Genomic_DNA"/>
</dbReference>
<dbReference type="eggNOG" id="ENOG5032VKM">
    <property type="taxonomic scope" value="Bacteria"/>
</dbReference>
<protein>
    <submittedName>
        <fullName evidence="1">Uncharacterized protein</fullName>
    </submittedName>
</protein>
<name>M2ZRH8_9PROT</name>
<keyword evidence="2" id="KW-1185">Reference proteome</keyword>
<sequence>MPDPALEEAIREAYASCPTNAIPLHTMELRHPAFVDDLGNPTAVRVVRNYEDEVTWRERGGAEVAAVLDVMTPEARSRVGLVARLEPDAPVNAGQMVPFIALAFDFQLPEVSSAPVPELTVTMDNVGRELMEPLEAAATSLVRIEVTYRPYLDIDLDGPQMDPPLTMTLVHVNCTATQITARAQMSQIGNKAFPWRTYTQRCFPGLGG</sequence>
<accession>M2ZRH8</accession>
<dbReference type="Proteomes" id="UP000011744">
    <property type="component" value="Unassembled WGS sequence"/>
</dbReference>
<evidence type="ECO:0000313" key="1">
    <source>
        <dbReference type="EMBL" id="EME69937.1"/>
    </source>
</evidence>
<dbReference type="AlphaFoldDB" id="M2ZRH8"/>
<proteinExistence type="predicted"/>
<organism evidence="1 2">
    <name type="scientific">Paramagnetospirillum caucaseum</name>
    <dbReference type="NCBI Taxonomy" id="1244869"/>
    <lineage>
        <taxon>Bacteria</taxon>
        <taxon>Pseudomonadati</taxon>
        <taxon>Pseudomonadota</taxon>
        <taxon>Alphaproteobacteria</taxon>
        <taxon>Rhodospirillales</taxon>
        <taxon>Magnetospirillaceae</taxon>
        <taxon>Paramagnetospirillum</taxon>
    </lineage>
</organism>
<gene>
    <name evidence="1" type="ORF">H261_11049</name>
</gene>
<dbReference type="Pfam" id="PF08875">
    <property type="entry name" value="DUF1833"/>
    <property type="match status" value="1"/>
</dbReference>
<dbReference type="STRING" id="1244869.H261_11049"/>
<dbReference type="RefSeq" id="WP_008617400.1">
    <property type="nucleotide sequence ID" value="NZ_AONQ01000025.1"/>
</dbReference>
<dbReference type="OrthoDB" id="7338622at2"/>
<dbReference type="InterPro" id="IPR014974">
    <property type="entry name" value="DUF1833"/>
</dbReference>
<evidence type="ECO:0000313" key="2">
    <source>
        <dbReference type="Proteomes" id="UP000011744"/>
    </source>
</evidence>